<dbReference type="AlphaFoldDB" id="A0A928ZY58"/>
<name>A0A928ZY58_LEPEC</name>
<comment type="caution">
    <text evidence="1">The sequence shown here is derived from an EMBL/GenBank/DDBJ whole genome shotgun (WGS) entry which is preliminary data.</text>
</comment>
<sequence length="227" mass="25395">MSFSELGNLMCFPFDSITSSELTDAHDYLITSTADLLIQGGRNWLPLIVTETGADQYQVIGNEFVYAVAEEADLEEVWCIVADDSSETKAIVQALCRESIPKINLSVASRDEIKLALDYLIKQPNTPLKGVNLGIAVTRIEDAPRQYWSSFQPITKLGCRITAGKKLKALEQVFYLTPEPLPDVITDRKLLESFTKKQLTDIAKKRGIKGISKLSKPRLVERLMEED</sequence>
<organism evidence="1 2">
    <name type="scientific">Leptolyngbya cf. ectocarpi LEGE 11479</name>
    <dbReference type="NCBI Taxonomy" id="1828722"/>
    <lineage>
        <taxon>Bacteria</taxon>
        <taxon>Bacillati</taxon>
        <taxon>Cyanobacteriota</taxon>
        <taxon>Cyanophyceae</taxon>
        <taxon>Leptolyngbyales</taxon>
        <taxon>Leptolyngbyaceae</taxon>
        <taxon>Leptolyngbya group</taxon>
        <taxon>Leptolyngbya</taxon>
    </lineage>
</organism>
<dbReference type="EMBL" id="JADEXP010000305">
    <property type="protein sequence ID" value="MBE9069662.1"/>
    <property type="molecule type" value="Genomic_DNA"/>
</dbReference>
<proteinExistence type="predicted"/>
<gene>
    <name evidence="1" type="ORF">IQ260_23735</name>
</gene>
<keyword evidence="2" id="KW-1185">Reference proteome</keyword>
<dbReference type="Proteomes" id="UP000615026">
    <property type="component" value="Unassembled WGS sequence"/>
</dbReference>
<reference evidence="1" key="1">
    <citation type="submission" date="2020-10" db="EMBL/GenBank/DDBJ databases">
        <authorList>
            <person name="Castelo-Branco R."/>
            <person name="Eusebio N."/>
            <person name="Adriana R."/>
            <person name="Vieira A."/>
            <person name="Brugerolle De Fraissinette N."/>
            <person name="Rezende De Castro R."/>
            <person name="Schneider M.P."/>
            <person name="Vasconcelos V."/>
            <person name="Leao P.N."/>
        </authorList>
    </citation>
    <scope>NUCLEOTIDE SEQUENCE</scope>
    <source>
        <strain evidence="1">LEGE 11479</strain>
    </source>
</reference>
<evidence type="ECO:0000313" key="2">
    <source>
        <dbReference type="Proteomes" id="UP000615026"/>
    </source>
</evidence>
<accession>A0A928ZY58</accession>
<dbReference type="RefSeq" id="WP_193995553.1">
    <property type="nucleotide sequence ID" value="NZ_JADEXP010000305.1"/>
</dbReference>
<protein>
    <submittedName>
        <fullName evidence="1">Transcription termination factor rho family protein</fullName>
    </submittedName>
</protein>
<evidence type="ECO:0000313" key="1">
    <source>
        <dbReference type="EMBL" id="MBE9069662.1"/>
    </source>
</evidence>